<reference evidence="1 2" key="1">
    <citation type="submission" date="2022-05" db="EMBL/GenBank/DDBJ databases">
        <authorList>
            <consortium name="Genoscope - CEA"/>
            <person name="William W."/>
        </authorList>
    </citation>
    <scope>NUCLEOTIDE SEQUENCE [LARGE SCALE GENOMIC DNA]</scope>
</reference>
<protein>
    <recommendedName>
        <fullName evidence="3">Transposase</fullName>
    </recommendedName>
</protein>
<gene>
    <name evidence="1" type="ORF">PLOB_00005433</name>
</gene>
<proteinExistence type="predicted"/>
<evidence type="ECO:0008006" key="3">
    <source>
        <dbReference type="Google" id="ProtNLM"/>
    </source>
</evidence>
<evidence type="ECO:0000313" key="2">
    <source>
        <dbReference type="Proteomes" id="UP001159405"/>
    </source>
</evidence>
<accession>A0ABN8QGK2</accession>
<keyword evidence="2" id="KW-1185">Reference proteome</keyword>
<dbReference type="EMBL" id="CALNXK010000123">
    <property type="protein sequence ID" value="CAH3162370.1"/>
    <property type="molecule type" value="Genomic_DNA"/>
</dbReference>
<evidence type="ECO:0000313" key="1">
    <source>
        <dbReference type="EMBL" id="CAH3162370.1"/>
    </source>
</evidence>
<sequence length="210" mass="23550">MGPSLNRWWYLKAPKREVAALNQEFKRRAVFATSANAWMNTELTKVWIDSVLGSFSFDRGCTKYIQAPDLCWNKPFKAACTEKYDEWLGSVGIHEETAAGNLKAPPRKTILQWILDAWSQLPTELIKKSFTSCALNLPVDGSQDDTIHCLKEGQLCSSGRAMLRSQLDISNEPDTNPFSDCTSSDVEEAYPPTLLVLDSDHEGDSDIEIE</sequence>
<name>A0ABN8QGK2_9CNID</name>
<organism evidence="1 2">
    <name type="scientific">Porites lobata</name>
    <dbReference type="NCBI Taxonomy" id="104759"/>
    <lineage>
        <taxon>Eukaryota</taxon>
        <taxon>Metazoa</taxon>
        <taxon>Cnidaria</taxon>
        <taxon>Anthozoa</taxon>
        <taxon>Hexacorallia</taxon>
        <taxon>Scleractinia</taxon>
        <taxon>Fungiina</taxon>
        <taxon>Poritidae</taxon>
        <taxon>Porites</taxon>
    </lineage>
</organism>
<dbReference type="Proteomes" id="UP001159405">
    <property type="component" value="Unassembled WGS sequence"/>
</dbReference>
<comment type="caution">
    <text evidence="1">The sequence shown here is derived from an EMBL/GenBank/DDBJ whole genome shotgun (WGS) entry which is preliminary data.</text>
</comment>